<organism evidence="1">
    <name type="scientific">Octactis speculum</name>
    <dbReference type="NCBI Taxonomy" id="3111310"/>
    <lineage>
        <taxon>Eukaryota</taxon>
        <taxon>Sar</taxon>
        <taxon>Stramenopiles</taxon>
        <taxon>Ochrophyta</taxon>
        <taxon>Dictyochophyceae</taxon>
        <taxon>Dictyochales</taxon>
        <taxon>Dictyochaceae</taxon>
        <taxon>Octactis</taxon>
    </lineage>
</organism>
<evidence type="ECO:0000313" key="1">
    <source>
        <dbReference type="EMBL" id="CAD9411983.1"/>
    </source>
</evidence>
<reference evidence="1" key="1">
    <citation type="submission" date="2021-01" db="EMBL/GenBank/DDBJ databases">
        <authorList>
            <person name="Corre E."/>
            <person name="Pelletier E."/>
            <person name="Niang G."/>
            <person name="Scheremetjew M."/>
            <person name="Finn R."/>
            <person name="Kale V."/>
            <person name="Holt S."/>
            <person name="Cochrane G."/>
            <person name="Meng A."/>
            <person name="Brown T."/>
            <person name="Cohen L."/>
        </authorList>
    </citation>
    <scope>NUCLEOTIDE SEQUENCE</scope>
    <source>
        <strain evidence="1">CCMP1381</strain>
    </source>
</reference>
<name>A0A7S2FSD7_9STRA</name>
<accession>A0A7S2FSD7</accession>
<sequence length="269" mass="29769">MITQLQSNVGLLRSTVHSFVDVLWRPLHIHLNDTKNNFSEILTELTPSPVSFSLYYDSPGVLRLAQLDSNFITLHSTVTHFNSTFVAPVHTDPSVTTATLTMALEAAESAYYDHEATQKLNDFDLAESKIILRNLMENLPDLKNDETEKSDIVQGLSASITNSAQTRSSDTTQQDALTEGLQTANGELNIATAAVAECTARSTNEDMVQDAPLCDLSFRIILPAYDKKEPIFFCAALQLNLLLGLRCSVTNLFAISRTWLPLINASQRY</sequence>
<protein>
    <submittedName>
        <fullName evidence="1">Uncharacterized protein</fullName>
    </submittedName>
</protein>
<proteinExistence type="predicted"/>
<dbReference type="EMBL" id="HBGS01022249">
    <property type="protein sequence ID" value="CAD9411983.1"/>
    <property type="molecule type" value="Transcribed_RNA"/>
</dbReference>
<gene>
    <name evidence="1" type="ORF">DSPE1174_LOCUS11320</name>
</gene>
<dbReference type="AlphaFoldDB" id="A0A7S2FSD7"/>